<feature type="domain" description="Non-haem dioxygenase N-terminal" evidence="4">
    <location>
        <begin position="47"/>
        <end position="127"/>
    </location>
</feature>
<evidence type="ECO:0000313" key="5">
    <source>
        <dbReference type="EMBL" id="RDX58488.1"/>
    </source>
</evidence>
<evidence type="ECO:0000256" key="1">
    <source>
        <dbReference type="ARBA" id="ARBA00022723"/>
    </source>
</evidence>
<protein>
    <submittedName>
        <fullName evidence="5">1-aminocyclopropane-1-carboxylate oxidase</fullName>
    </submittedName>
</protein>
<evidence type="ECO:0000256" key="2">
    <source>
        <dbReference type="ARBA" id="ARBA00023004"/>
    </source>
</evidence>
<dbReference type="PANTHER" id="PTHR34945">
    <property type="entry name" value="2-OXOGLUTARATE (2OG) AND FE(II)-DEPENDENT OXYGENASE SUPERFAMILY PROTEIN"/>
    <property type="match status" value="1"/>
</dbReference>
<evidence type="ECO:0000313" key="6">
    <source>
        <dbReference type="Proteomes" id="UP000257109"/>
    </source>
</evidence>
<dbReference type="OrthoDB" id="1928184at2759"/>
<dbReference type="Proteomes" id="UP000257109">
    <property type="component" value="Unassembled WGS sequence"/>
</dbReference>
<dbReference type="EMBL" id="QJKJ01017438">
    <property type="protein sequence ID" value="RDX58488.1"/>
    <property type="molecule type" value="Genomic_DNA"/>
</dbReference>
<proteinExistence type="predicted"/>
<evidence type="ECO:0000259" key="4">
    <source>
        <dbReference type="Pfam" id="PF14226"/>
    </source>
</evidence>
<keyword evidence="3" id="KW-0812">Transmembrane</keyword>
<gene>
    <name evidence="5" type="primary">MAO1B</name>
    <name evidence="5" type="ORF">CR513_62195</name>
</gene>
<comment type="caution">
    <text evidence="5">The sequence shown here is derived from an EMBL/GenBank/DDBJ whole genome shotgun (WGS) entry which is preliminary data.</text>
</comment>
<evidence type="ECO:0000256" key="3">
    <source>
        <dbReference type="SAM" id="Phobius"/>
    </source>
</evidence>
<accession>A0A371E151</accession>
<dbReference type="AlphaFoldDB" id="A0A371E151"/>
<dbReference type="InterPro" id="IPR026992">
    <property type="entry name" value="DIOX_N"/>
</dbReference>
<dbReference type="SUPFAM" id="SSF51197">
    <property type="entry name" value="Clavaminate synthase-like"/>
    <property type="match status" value="1"/>
</dbReference>
<keyword evidence="1" id="KW-0479">Metal-binding</keyword>
<sequence>MDFRAPPPSPVASARRSSLPLNDDVFRQFLDTSLRVPNINNHSHPPPMVDFRFLCSDHALRHVVSDSLATVGCFQLLNHGIPPDLIASPAESAIGIFQVPPEKRAGAKRSVENPWGFEEEDAEENDNENENGLSQEFVWGRDTNFNLKMETLCPTGYSNFSKKMDTLMSRIEKVAEKILAVIIEDSPKKFVDIIGGHERGTLCCVYKHGQDNMAGQCAKSLKYDVIRMLVRGNDYSHSLCLHVCDASSQFQLYSKKGWLSFFPEKGALIITSGDQIQILSEGHYKHVIGRPIFKGEKGNCISMVFLYSPPNNKNNFQTSRETTISLALQATLAMILTLVYHVLIYFYKMF</sequence>
<organism evidence="5 6">
    <name type="scientific">Mucuna pruriens</name>
    <name type="common">Velvet bean</name>
    <name type="synonym">Dolichos pruriens</name>
    <dbReference type="NCBI Taxonomy" id="157652"/>
    <lineage>
        <taxon>Eukaryota</taxon>
        <taxon>Viridiplantae</taxon>
        <taxon>Streptophyta</taxon>
        <taxon>Embryophyta</taxon>
        <taxon>Tracheophyta</taxon>
        <taxon>Spermatophyta</taxon>
        <taxon>Magnoliopsida</taxon>
        <taxon>eudicotyledons</taxon>
        <taxon>Gunneridae</taxon>
        <taxon>Pentapetalae</taxon>
        <taxon>rosids</taxon>
        <taxon>fabids</taxon>
        <taxon>Fabales</taxon>
        <taxon>Fabaceae</taxon>
        <taxon>Papilionoideae</taxon>
        <taxon>50 kb inversion clade</taxon>
        <taxon>NPAAA clade</taxon>
        <taxon>indigoferoid/millettioid clade</taxon>
        <taxon>Phaseoleae</taxon>
        <taxon>Mucuna</taxon>
    </lineage>
</organism>
<dbReference type="Pfam" id="PF14226">
    <property type="entry name" value="DIOX_N"/>
    <property type="match status" value="1"/>
</dbReference>
<keyword evidence="6" id="KW-1185">Reference proteome</keyword>
<dbReference type="GO" id="GO:0046872">
    <property type="term" value="F:metal ion binding"/>
    <property type="evidence" value="ECO:0007669"/>
    <property type="project" value="UniProtKB-KW"/>
</dbReference>
<keyword evidence="3" id="KW-1133">Transmembrane helix</keyword>
<reference evidence="5" key="1">
    <citation type="submission" date="2018-05" db="EMBL/GenBank/DDBJ databases">
        <title>Draft genome of Mucuna pruriens seed.</title>
        <authorList>
            <person name="Nnadi N.E."/>
            <person name="Vos R."/>
            <person name="Hasami M.H."/>
            <person name="Devisetty U.K."/>
            <person name="Aguiy J.C."/>
        </authorList>
    </citation>
    <scope>NUCLEOTIDE SEQUENCE [LARGE SCALE GENOMIC DNA]</scope>
    <source>
        <strain evidence="5">JCA_2017</strain>
    </source>
</reference>
<dbReference type="PANTHER" id="PTHR34945:SF8">
    <property type="entry name" value="DOWNSTREAM TARGET OF AGL15-4"/>
    <property type="match status" value="1"/>
</dbReference>
<dbReference type="STRING" id="157652.A0A371E151"/>
<keyword evidence="3" id="KW-0472">Membrane</keyword>
<dbReference type="InterPro" id="IPR027443">
    <property type="entry name" value="IPNS-like_sf"/>
</dbReference>
<keyword evidence="2" id="KW-0408">Iron</keyword>
<feature type="non-terminal residue" evidence="5">
    <location>
        <position position="1"/>
    </location>
</feature>
<dbReference type="Gene3D" id="2.60.120.330">
    <property type="entry name" value="B-lactam Antibiotic, Isopenicillin N Synthase, Chain"/>
    <property type="match status" value="1"/>
</dbReference>
<name>A0A371E151_MUCPR</name>
<feature type="transmembrane region" description="Helical" evidence="3">
    <location>
        <begin position="326"/>
        <end position="347"/>
    </location>
</feature>